<keyword evidence="2" id="KW-1185">Reference proteome</keyword>
<protein>
    <submittedName>
        <fullName evidence="1">Uncharacterized protein</fullName>
    </submittedName>
</protein>
<name>A0AAV1YAQ2_LUPLU</name>
<evidence type="ECO:0000313" key="1">
    <source>
        <dbReference type="EMBL" id="CAL0330980.1"/>
    </source>
</evidence>
<reference evidence="1 2" key="1">
    <citation type="submission" date="2024-03" db="EMBL/GenBank/DDBJ databases">
        <authorList>
            <person name="Martinez-Hernandez J."/>
        </authorList>
    </citation>
    <scope>NUCLEOTIDE SEQUENCE [LARGE SCALE GENOMIC DNA]</scope>
</reference>
<proteinExistence type="predicted"/>
<dbReference type="Proteomes" id="UP001497480">
    <property type="component" value="Unassembled WGS sequence"/>
</dbReference>
<accession>A0AAV1YAQ2</accession>
<organism evidence="1 2">
    <name type="scientific">Lupinus luteus</name>
    <name type="common">European yellow lupine</name>
    <dbReference type="NCBI Taxonomy" id="3873"/>
    <lineage>
        <taxon>Eukaryota</taxon>
        <taxon>Viridiplantae</taxon>
        <taxon>Streptophyta</taxon>
        <taxon>Embryophyta</taxon>
        <taxon>Tracheophyta</taxon>
        <taxon>Spermatophyta</taxon>
        <taxon>Magnoliopsida</taxon>
        <taxon>eudicotyledons</taxon>
        <taxon>Gunneridae</taxon>
        <taxon>Pentapetalae</taxon>
        <taxon>rosids</taxon>
        <taxon>fabids</taxon>
        <taxon>Fabales</taxon>
        <taxon>Fabaceae</taxon>
        <taxon>Papilionoideae</taxon>
        <taxon>50 kb inversion clade</taxon>
        <taxon>genistoids sensu lato</taxon>
        <taxon>core genistoids</taxon>
        <taxon>Genisteae</taxon>
        <taxon>Lupinus</taxon>
    </lineage>
</organism>
<comment type="caution">
    <text evidence="1">The sequence shown here is derived from an EMBL/GenBank/DDBJ whole genome shotgun (WGS) entry which is preliminary data.</text>
</comment>
<evidence type="ECO:0000313" key="2">
    <source>
        <dbReference type="Proteomes" id="UP001497480"/>
    </source>
</evidence>
<sequence length="131" mass="14155">MEGEGTIGVGASGSRINSGVLNHELLLRGFNFDGLQENMKAKIRMKRNAPMEGEGTIGVGASGSRINSGVLNHELLLRGFNFDETLEIKDPSEIALLGGVGAFGIGYETTPADSNKNVQYYYLALKFWCQI</sequence>
<gene>
    <name evidence="1" type="ORF">LLUT_LOCUS32040</name>
</gene>
<dbReference type="EMBL" id="CAXHTB010000023">
    <property type="protein sequence ID" value="CAL0330980.1"/>
    <property type="molecule type" value="Genomic_DNA"/>
</dbReference>
<dbReference type="AlphaFoldDB" id="A0AAV1YAQ2"/>